<keyword evidence="4" id="KW-1015">Disulfide bond</keyword>
<dbReference type="EC" id="3.1.1.-" evidence="6"/>
<evidence type="ECO:0000259" key="7">
    <source>
        <dbReference type="Pfam" id="PF00135"/>
    </source>
</evidence>
<evidence type="ECO:0000313" key="9">
    <source>
        <dbReference type="Proteomes" id="UP000007798"/>
    </source>
</evidence>
<evidence type="ECO:0000256" key="6">
    <source>
        <dbReference type="RuleBase" id="RU361235"/>
    </source>
</evidence>
<keyword evidence="5" id="KW-0325">Glycoprotein</keyword>
<gene>
    <name evidence="8" type="primary">Dwil\GK11082</name>
    <name evidence="8" type="ORF">Dwil_GK11082</name>
</gene>
<dbReference type="ESTHER" id="drowi-b4n888">
    <property type="family name" value="Carb_B_Arthropoda"/>
</dbReference>
<comment type="similarity">
    <text evidence="1 6">Belongs to the type-B carboxylesterase/lipase family.</text>
</comment>
<dbReference type="HOGENOM" id="CLU_006586_13_2_1"/>
<dbReference type="OMA" id="AVRFMDM"/>
<evidence type="ECO:0000256" key="2">
    <source>
        <dbReference type="ARBA" id="ARBA00022487"/>
    </source>
</evidence>
<dbReference type="PANTHER" id="PTHR43142">
    <property type="entry name" value="CARBOXYLIC ESTER HYDROLASE"/>
    <property type="match status" value="1"/>
</dbReference>
<dbReference type="FunCoup" id="B4N888">
    <property type="interactions" value="6"/>
</dbReference>
<dbReference type="GO" id="GO:0052689">
    <property type="term" value="F:carboxylic ester hydrolase activity"/>
    <property type="evidence" value="ECO:0007669"/>
    <property type="project" value="UniProtKB-KW"/>
</dbReference>
<sequence>MTARFMDIVKLTFKVLSFKYEQRKLTTAIYSVVKTKLGTVRGVKRNTIWGDSYYSFEKIPFAKPPVGELRFKAPEPIEPWDRELDCTSPADKPLQTHMLFRKFAGSEDCLYLNVYAKDLQPQKLRPVMVWIYGGGFQVGEASRDMHSPDFFMSKDVVVVTVAYRLGALGFLSLDDSEVNVPGNAGLKDQLMGLRWVQQNIEAFGGDPQNVTLFGESAGGASTHLLTLSPKTEGLMHKAIVMSGSALCPWAVAPRNDWAYRLAEKMGYTGSNKDKHIYEFLKQAKGGDIVKASATVLNKDEKHHRVLFAFGPVIEPYVTDHTLIDRPPYELMQQTWTRKIPVIFGGTSFEGLLFYPEVTRRPATLNEVGNCLNVLPRDLGSNLDSKLRENYGLQLKRAYFGDEDCNQANMMKFLDLESYREFWHPIYRSILSRLRIEGAAPTYLYRFDFDSKLCNSIRIVLCGHEMRGACHGDDLCYVWHSMLSHQSAPDSPEYQVIKAMVDIFTNFAAHSDPNCESIKSLKFAPMESEDNLHCLNISDKIEIKRLPELEKLSVWNGFYSKGKL</sequence>
<reference evidence="8 9" key="1">
    <citation type="journal article" date="2007" name="Nature">
        <title>Evolution of genes and genomes on the Drosophila phylogeny.</title>
        <authorList>
            <consortium name="Drosophila 12 Genomes Consortium"/>
            <person name="Clark A.G."/>
            <person name="Eisen M.B."/>
            <person name="Smith D.R."/>
            <person name="Bergman C.M."/>
            <person name="Oliver B."/>
            <person name="Markow T.A."/>
            <person name="Kaufman T.C."/>
            <person name="Kellis M."/>
            <person name="Gelbart W."/>
            <person name="Iyer V.N."/>
            <person name="Pollard D.A."/>
            <person name="Sackton T.B."/>
            <person name="Larracuente A.M."/>
            <person name="Singh N.D."/>
            <person name="Abad J.P."/>
            <person name="Abt D.N."/>
            <person name="Adryan B."/>
            <person name="Aguade M."/>
            <person name="Akashi H."/>
            <person name="Anderson W.W."/>
            <person name="Aquadro C.F."/>
            <person name="Ardell D.H."/>
            <person name="Arguello R."/>
            <person name="Artieri C.G."/>
            <person name="Barbash D.A."/>
            <person name="Barker D."/>
            <person name="Barsanti P."/>
            <person name="Batterham P."/>
            <person name="Batzoglou S."/>
            <person name="Begun D."/>
            <person name="Bhutkar A."/>
            <person name="Blanco E."/>
            <person name="Bosak S.A."/>
            <person name="Bradley R.K."/>
            <person name="Brand A.D."/>
            <person name="Brent M.R."/>
            <person name="Brooks A.N."/>
            <person name="Brown R.H."/>
            <person name="Butlin R.K."/>
            <person name="Caggese C."/>
            <person name="Calvi B.R."/>
            <person name="Bernardo de Carvalho A."/>
            <person name="Caspi A."/>
            <person name="Castrezana S."/>
            <person name="Celniker S.E."/>
            <person name="Chang J.L."/>
            <person name="Chapple C."/>
            <person name="Chatterji S."/>
            <person name="Chinwalla A."/>
            <person name="Civetta A."/>
            <person name="Clifton S.W."/>
            <person name="Comeron J.M."/>
            <person name="Costello J.C."/>
            <person name="Coyne J.A."/>
            <person name="Daub J."/>
            <person name="David R.G."/>
            <person name="Delcher A.L."/>
            <person name="Delehaunty K."/>
            <person name="Do C.B."/>
            <person name="Ebling H."/>
            <person name="Edwards K."/>
            <person name="Eickbush T."/>
            <person name="Evans J.D."/>
            <person name="Filipski A."/>
            <person name="Findeiss S."/>
            <person name="Freyhult E."/>
            <person name="Fulton L."/>
            <person name="Fulton R."/>
            <person name="Garcia A.C."/>
            <person name="Gardiner A."/>
            <person name="Garfield D.A."/>
            <person name="Garvin B.E."/>
            <person name="Gibson G."/>
            <person name="Gilbert D."/>
            <person name="Gnerre S."/>
            <person name="Godfrey J."/>
            <person name="Good R."/>
            <person name="Gotea V."/>
            <person name="Gravely B."/>
            <person name="Greenberg A.J."/>
            <person name="Griffiths-Jones S."/>
            <person name="Gross S."/>
            <person name="Guigo R."/>
            <person name="Gustafson E.A."/>
            <person name="Haerty W."/>
            <person name="Hahn M.W."/>
            <person name="Halligan D.L."/>
            <person name="Halpern A.L."/>
            <person name="Halter G.M."/>
            <person name="Han M.V."/>
            <person name="Heger A."/>
            <person name="Hillier L."/>
            <person name="Hinrichs A.S."/>
            <person name="Holmes I."/>
            <person name="Hoskins R.A."/>
            <person name="Hubisz M.J."/>
            <person name="Hultmark D."/>
            <person name="Huntley M.A."/>
            <person name="Jaffe D.B."/>
            <person name="Jagadeeshan S."/>
            <person name="Jeck W.R."/>
            <person name="Johnson J."/>
            <person name="Jones C.D."/>
            <person name="Jordan W.C."/>
            <person name="Karpen G.H."/>
            <person name="Kataoka E."/>
            <person name="Keightley P.D."/>
            <person name="Kheradpour P."/>
            <person name="Kirkness E.F."/>
            <person name="Koerich L.B."/>
            <person name="Kristiansen K."/>
            <person name="Kudrna D."/>
            <person name="Kulathinal R.J."/>
            <person name="Kumar S."/>
            <person name="Kwok R."/>
            <person name="Lander E."/>
            <person name="Langley C.H."/>
            <person name="Lapoint R."/>
            <person name="Lazzaro B.P."/>
            <person name="Lee S.J."/>
            <person name="Levesque L."/>
            <person name="Li R."/>
            <person name="Lin C.F."/>
            <person name="Lin M.F."/>
            <person name="Lindblad-Toh K."/>
            <person name="Llopart A."/>
            <person name="Long M."/>
            <person name="Low L."/>
            <person name="Lozovsky E."/>
            <person name="Lu J."/>
            <person name="Luo M."/>
            <person name="Machado C.A."/>
            <person name="Makalowski W."/>
            <person name="Marzo M."/>
            <person name="Matsuda M."/>
            <person name="Matzkin L."/>
            <person name="McAllister B."/>
            <person name="McBride C.S."/>
            <person name="McKernan B."/>
            <person name="McKernan K."/>
            <person name="Mendez-Lago M."/>
            <person name="Minx P."/>
            <person name="Mollenhauer M.U."/>
            <person name="Montooth K."/>
            <person name="Mount S.M."/>
            <person name="Mu X."/>
            <person name="Myers E."/>
            <person name="Negre B."/>
            <person name="Newfeld S."/>
            <person name="Nielsen R."/>
            <person name="Noor M.A."/>
            <person name="O'Grady P."/>
            <person name="Pachter L."/>
            <person name="Papaceit M."/>
            <person name="Parisi M.J."/>
            <person name="Parisi M."/>
            <person name="Parts L."/>
            <person name="Pedersen J.S."/>
            <person name="Pesole G."/>
            <person name="Phillippy A.M."/>
            <person name="Ponting C.P."/>
            <person name="Pop M."/>
            <person name="Porcelli D."/>
            <person name="Powell J.R."/>
            <person name="Prohaska S."/>
            <person name="Pruitt K."/>
            <person name="Puig M."/>
            <person name="Quesneville H."/>
            <person name="Ram K.R."/>
            <person name="Rand D."/>
            <person name="Rasmussen M.D."/>
            <person name="Reed L.K."/>
            <person name="Reenan R."/>
            <person name="Reily A."/>
            <person name="Remington K.A."/>
            <person name="Rieger T.T."/>
            <person name="Ritchie M.G."/>
            <person name="Robin C."/>
            <person name="Rogers Y.H."/>
            <person name="Rohde C."/>
            <person name="Rozas J."/>
            <person name="Rubenfield M.J."/>
            <person name="Ruiz A."/>
            <person name="Russo S."/>
            <person name="Salzberg S.L."/>
            <person name="Sanchez-Gracia A."/>
            <person name="Saranga D.J."/>
            <person name="Sato H."/>
            <person name="Schaeffer S.W."/>
            <person name="Schatz M.C."/>
            <person name="Schlenke T."/>
            <person name="Schwartz R."/>
            <person name="Segarra C."/>
            <person name="Singh R.S."/>
            <person name="Sirot L."/>
            <person name="Sirota M."/>
            <person name="Sisneros N.B."/>
            <person name="Smith C.D."/>
            <person name="Smith T.F."/>
            <person name="Spieth J."/>
            <person name="Stage D.E."/>
            <person name="Stark A."/>
            <person name="Stephan W."/>
            <person name="Strausberg R.L."/>
            <person name="Strempel S."/>
            <person name="Sturgill D."/>
            <person name="Sutton G."/>
            <person name="Sutton G.G."/>
            <person name="Tao W."/>
            <person name="Teichmann S."/>
            <person name="Tobari Y.N."/>
            <person name="Tomimura Y."/>
            <person name="Tsolas J.M."/>
            <person name="Valente V.L."/>
            <person name="Venter E."/>
            <person name="Venter J.C."/>
            <person name="Vicario S."/>
            <person name="Vieira F.G."/>
            <person name="Vilella A.J."/>
            <person name="Villasante A."/>
            <person name="Walenz B."/>
            <person name="Wang J."/>
            <person name="Wasserman M."/>
            <person name="Watts T."/>
            <person name="Wilson D."/>
            <person name="Wilson R.K."/>
            <person name="Wing R.A."/>
            <person name="Wolfner M.F."/>
            <person name="Wong A."/>
            <person name="Wong G.K."/>
            <person name="Wu C.I."/>
            <person name="Wu G."/>
            <person name="Yamamoto D."/>
            <person name="Yang H.P."/>
            <person name="Yang S.P."/>
            <person name="Yorke J.A."/>
            <person name="Yoshida K."/>
            <person name="Zdobnov E."/>
            <person name="Zhang P."/>
            <person name="Zhang Y."/>
            <person name="Zimin A.V."/>
            <person name="Baldwin J."/>
            <person name="Abdouelleil A."/>
            <person name="Abdulkadir J."/>
            <person name="Abebe A."/>
            <person name="Abera B."/>
            <person name="Abreu J."/>
            <person name="Acer S.C."/>
            <person name="Aftuck L."/>
            <person name="Alexander A."/>
            <person name="An P."/>
            <person name="Anderson E."/>
            <person name="Anderson S."/>
            <person name="Arachi H."/>
            <person name="Azer M."/>
            <person name="Bachantsang P."/>
            <person name="Barry A."/>
            <person name="Bayul T."/>
            <person name="Berlin A."/>
            <person name="Bessette D."/>
            <person name="Bloom T."/>
            <person name="Blye J."/>
            <person name="Boguslavskiy L."/>
            <person name="Bonnet C."/>
            <person name="Boukhgalter B."/>
            <person name="Bourzgui I."/>
            <person name="Brown A."/>
            <person name="Cahill P."/>
            <person name="Channer S."/>
            <person name="Cheshatsang Y."/>
            <person name="Chuda L."/>
            <person name="Citroen M."/>
            <person name="Collymore A."/>
            <person name="Cooke P."/>
            <person name="Costello M."/>
            <person name="D'Aco K."/>
            <person name="Daza R."/>
            <person name="De Haan G."/>
            <person name="DeGray S."/>
            <person name="DeMaso C."/>
            <person name="Dhargay N."/>
            <person name="Dooley K."/>
            <person name="Dooley E."/>
            <person name="Doricent M."/>
            <person name="Dorje P."/>
            <person name="Dorjee K."/>
            <person name="Dupes A."/>
            <person name="Elong R."/>
            <person name="Falk J."/>
            <person name="Farina A."/>
            <person name="Faro S."/>
            <person name="Ferguson D."/>
            <person name="Fisher S."/>
            <person name="Foley C.D."/>
            <person name="Franke A."/>
            <person name="Friedrich D."/>
            <person name="Gadbois L."/>
            <person name="Gearin G."/>
            <person name="Gearin C.R."/>
            <person name="Giannoukos G."/>
            <person name="Goode T."/>
            <person name="Graham J."/>
            <person name="Grandbois E."/>
            <person name="Grewal S."/>
            <person name="Gyaltsen K."/>
            <person name="Hafez N."/>
            <person name="Hagos B."/>
            <person name="Hall J."/>
            <person name="Henson C."/>
            <person name="Hollinger A."/>
            <person name="Honan T."/>
            <person name="Huard M.D."/>
            <person name="Hughes L."/>
            <person name="Hurhula B."/>
            <person name="Husby M.E."/>
            <person name="Kamat A."/>
            <person name="Kanga B."/>
            <person name="Kashin S."/>
            <person name="Khazanovich D."/>
            <person name="Kisner P."/>
            <person name="Lance K."/>
            <person name="Lara M."/>
            <person name="Lee W."/>
            <person name="Lennon N."/>
            <person name="Letendre F."/>
            <person name="LeVine R."/>
            <person name="Lipovsky A."/>
            <person name="Liu X."/>
            <person name="Liu J."/>
            <person name="Liu S."/>
            <person name="Lokyitsang T."/>
            <person name="Lokyitsang Y."/>
            <person name="Lubonja R."/>
            <person name="Lui A."/>
            <person name="MacDonald P."/>
            <person name="Magnisalis V."/>
            <person name="Maru K."/>
            <person name="Matthews C."/>
            <person name="McCusker W."/>
            <person name="McDonough S."/>
            <person name="Mehta T."/>
            <person name="Meldrim J."/>
            <person name="Meneus L."/>
            <person name="Mihai O."/>
            <person name="Mihalev A."/>
            <person name="Mihova T."/>
            <person name="Mittelman R."/>
            <person name="Mlenga V."/>
            <person name="Montmayeur A."/>
            <person name="Mulrain L."/>
            <person name="Navidi A."/>
            <person name="Naylor J."/>
            <person name="Negash T."/>
            <person name="Nguyen T."/>
            <person name="Nguyen N."/>
            <person name="Nicol R."/>
            <person name="Norbu C."/>
            <person name="Norbu N."/>
            <person name="Novod N."/>
            <person name="O'Neill B."/>
            <person name="Osman S."/>
            <person name="Markiewicz E."/>
            <person name="Oyono O.L."/>
            <person name="Patti C."/>
            <person name="Phunkhang P."/>
            <person name="Pierre F."/>
            <person name="Priest M."/>
            <person name="Raghuraman S."/>
            <person name="Rege F."/>
            <person name="Reyes R."/>
            <person name="Rise C."/>
            <person name="Rogov P."/>
            <person name="Ross K."/>
            <person name="Ryan E."/>
            <person name="Settipalli S."/>
            <person name="Shea T."/>
            <person name="Sherpa N."/>
            <person name="Shi L."/>
            <person name="Shih D."/>
            <person name="Sparrow T."/>
            <person name="Spaulding J."/>
            <person name="Stalker J."/>
            <person name="Stange-Thomann N."/>
            <person name="Stavropoulos S."/>
            <person name="Stone C."/>
            <person name="Strader C."/>
            <person name="Tesfaye S."/>
            <person name="Thomson T."/>
            <person name="Thoulutsang Y."/>
            <person name="Thoulutsang D."/>
            <person name="Topham K."/>
            <person name="Topping I."/>
            <person name="Tsamla T."/>
            <person name="Vassiliev H."/>
            <person name="Vo A."/>
            <person name="Wangchuk T."/>
            <person name="Wangdi T."/>
            <person name="Weiand M."/>
            <person name="Wilkinson J."/>
            <person name="Wilson A."/>
            <person name="Yadav S."/>
            <person name="Young G."/>
            <person name="Yu Q."/>
            <person name="Zembek L."/>
            <person name="Zhong D."/>
            <person name="Zimmer A."/>
            <person name="Zwirko Z."/>
            <person name="Jaffe D.B."/>
            <person name="Alvarez P."/>
            <person name="Brockman W."/>
            <person name="Butler J."/>
            <person name="Chin C."/>
            <person name="Gnerre S."/>
            <person name="Grabherr M."/>
            <person name="Kleber M."/>
            <person name="Mauceli E."/>
            <person name="MacCallum I."/>
        </authorList>
    </citation>
    <scope>NUCLEOTIDE SEQUENCE [LARGE SCALE GENOMIC DNA]</scope>
    <source>
        <strain evidence="9">Tucson 14030-0811.24</strain>
    </source>
</reference>
<keyword evidence="3 6" id="KW-0378">Hydrolase</keyword>
<name>B4N888_DROWI</name>
<dbReference type="PANTHER" id="PTHR43142:SF1">
    <property type="entry name" value="CARBOXYLIC ESTER HYDROLASE"/>
    <property type="match status" value="1"/>
</dbReference>
<dbReference type="Pfam" id="PF00135">
    <property type="entry name" value="COesterase"/>
    <property type="match status" value="1"/>
</dbReference>
<dbReference type="EMBL" id="CH964232">
    <property type="protein sequence ID" value="EDW81339.1"/>
    <property type="molecule type" value="Genomic_DNA"/>
</dbReference>
<evidence type="ECO:0000256" key="3">
    <source>
        <dbReference type="ARBA" id="ARBA00022801"/>
    </source>
</evidence>
<dbReference type="Proteomes" id="UP000007798">
    <property type="component" value="Unassembled WGS sequence"/>
</dbReference>
<dbReference type="KEGG" id="dwi:6648023"/>
<dbReference type="FunFam" id="3.40.50.1820:FF:000092">
    <property type="entry name" value="Carboxylic ester hydrolase"/>
    <property type="match status" value="1"/>
</dbReference>
<dbReference type="InParanoid" id="B4N888"/>
<dbReference type="InterPro" id="IPR029058">
    <property type="entry name" value="AB_hydrolase_fold"/>
</dbReference>
<feature type="domain" description="Carboxylesterase type B" evidence="7">
    <location>
        <begin position="31"/>
        <end position="554"/>
    </location>
</feature>
<keyword evidence="9" id="KW-1185">Reference proteome</keyword>
<dbReference type="STRING" id="7260.B4N888"/>
<dbReference type="InterPro" id="IPR002018">
    <property type="entry name" value="CarbesteraseB"/>
</dbReference>
<dbReference type="eggNOG" id="KOG1516">
    <property type="taxonomic scope" value="Eukaryota"/>
</dbReference>
<dbReference type="OrthoDB" id="19653at2759"/>
<proteinExistence type="inferred from homology"/>
<dbReference type="Gene3D" id="3.40.50.1820">
    <property type="entry name" value="alpha/beta hydrolase"/>
    <property type="match status" value="1"/>
</dbReference>
<accession>B4N888</accession>
<dbReference type="PhylomeDB" id="B4N888"/>
<evidence type="ECO:0000256" key="4">
    <source>
        <dbReference type="ARBA" id="ARBA00023157"/>
    </source>
</evidence>
<dbReference type="PROSITE" id="PS00122">
    <property type="entry name" value="CARBOXYLESTERASE_B_1"/>
    <property type="match status" value="1"/>
</dbReference>
<evidence type="ECO:0000256" key="1">
    <source>
        <dbReference type="ARBA" id="ARBA00005964"/>
    </source>
</evidence>
<dbReference type="InterPro" id="IPR019826">
    <property type="entry name" value="Carboxylesterase_B_AS"/>
</dbReference>
<dbReference type="AlphaFoldDB" id="B4N888"/>
<protein>
    <recommendedName>
        <fullName evidence="6">Carboxylic ester hydrolase</fullName>
        <ecNumber evidence="6">3.1.1.-</ecNumber>
    </recommendedName>
</protein>
<evidence type="ECO:0000313" key="8">
    <source>
        <dbReference type="EMBL" id="EDW81339.1"/>
    </source>
</evidence>
<organism evidence="8 9">
    <name type="scientific">Drosophila willistoni</name>
    <name type="common">Fruit fly</name>
    <dbReference type="NCBI Taxonomy" id="7260"/>
    <lineage>
        <taxon>Eukaryota</taxon>
        <taxon>Metazoa</taxon>
        <taxon>Ecdysozoa</taxon>
        <taxon>Arthropoda</taxon>
        <taxon>Hexapoda</taxon>
        <taxon>Insecta</taxon>
        <taxon>Pterygota</taxon>
        <taxon>Neoptera</taxon>
        <taxon>Endopterygota</taxon>
        <taxon>Diptera</taxon>
        <taxon>Brachycera</taxon>
        <taxon>Muscomorpha</taxon>
        <taxon>Ephydroidea</taxon>
        <taxon>Drosophilidae</taxon>
        <taxon>Drosophila</taxon>
        <taxon>Sophophora</taxon>
    </lineage>
</organism>
<evidence type="ECO:0000256" key="5">
    <source>
        <dbReference type="ARBA" id="ARBA00023180"/>
    </source>
</evidence>
<dbReference type="SUPFAM" id="SSF53474">
    <property type="entry name" value="alpha/beta-Hydrolases"/>
    <property type="match status" value="1"/>
</dbReference>
<dbReference type="SMR" id="B4N888"/>
<keyword evidence="2" id="KW-0719">Serine esterase</keyword>